<reference evidence="2 3" key="1">
    <citation type="journal article" date="2007" name="Nat. Biotechnol.">
        <title>Comparative analysis of the complete genome sequence of the plant growth-promoting bacterium Bacillus amyloliquefaciens FZB42.</title>
        <authorList>
            <person name="Chen X.H."/>
            <person name="Koumoutsi A."/>
            <person name="Scholz R."/>
            <person name="Eisenreich A."/>
            <person name="Schneider K."/>
            <person name="Heinemeyer I."/>
            <person name="Morgenstern B."/>
            <person name="Voss B."/>
            <person name="Hess W.R."/>
            <person name="Reva O."/>
            <person name="Junge H."/>
            <person name="Voigt B."/>
            <person name="Jungblut P.R."/>
            <person name="Vater J."/>
            <person name="Sussmuth R."/>
            <person name="Liesegang H."/>
            <person name="Strittmatter A."/>
            <person name="Gottschalk G."/>
            <person name="Borriss R."/>
        </authorList>
    </citation>
    <scope>NUCLEOTIDE SEQUENCE [LARGE SCALE GENOMIC DNA]</scope>
    <source>
        <strain evidence="3">DSM 23117 / BGSC 10A6 / LMG 26770 / FZB42</strain>
    </source>
</reference>
<evidence type="ECO:0000313" key="3">
    <source>
        <dbReference type="Proteomes" id="UP000001120"/>
    </source>
</evidence>
<organism evidence="2 3">
    <name type="scientific">Bacillus velezensis (strain DSM 23117 / BGSC 10A6 / LMG 26770 / FZB42)</name>
    <name type="common">Bacillus amyloliquefaciens subsp. plantarum</name>
    <dbReference type="NCBI Taxonomy" id="326423"/>
    <lineage>
        <taxon>Bacteria</taxon>
        <taxon>Bacillati</taxon>
        <taxon>Bacillota</taxon>
        <taxon>Bacilli</taxon>
        <taxon>Bacillales</taxon>
        <taxon>Bacillaceae</taxon>
        <taxon>Bacillus</taxon>
        <taxon>Bacillus amyloliquefaciens group</taxon>
    </lineage>
</organism>
<feature type="coiled-coil region" evidence="1">
    <location>
        <begin position="450"/>
        <end position="477"/>
    </location>
</feature>
<feature type="coiled-coil region" evidence="1">
    <location>
        <begin position="202"/>
        <end position="286"/>
    </location>
</feature>
<proteinExistence type="predicted"/>
<feature type="coiled-coil region" evidence="1">
    <location>
        <begin position="366"/>
        <end position="393"/>
    </location>
</feature>
<dbReference type="SUPFAM" id="SSF52540">
    <property type="entry name" value="P-loop containing nucleoside triphosphate hydrolases"/>
    <property type="match status" value="1"/>
</dbReference>
<name>A7ZAL5_BACVZ</name>
<gene>
    <name evidence="2" type="ordered locus">RBAM_037120</name>
</gene>
<protein>
    <recommendedName>
        <fullName evidence="4">Exonuclease SbcC</fullName>
    </recommendedName>
</protein>
<dbReference type="InterPro" id="IPR027417">
    <property type="entry name" value="P-loop_NTPase"/>
</dbReference>
<sequence length="657" mass="76176">MVVKSPKLIINKMVLIGRSKSYHVNFENGINIIHGDSDTGKSSILNLIDYLLGSKKVYMYDELEQHGKYALLEVSLSNKVYTIKRDIFNPKADIEVFSSNIENIENVFPLEYSPNYEKEGAAGYFSDFLLSSLNIPIIKVKKSPSKENSPMVRLSFRDIFKYCYFDQDDVGSRDLLDRKNYSLMAKNKETFKFLHNVLDTQITELQNMIGEKVREKKEIENKYGAISSFLLETKLSTEGSLQAEKEELNEKLIFLEKEKNKITDKMKSNNAEMEELRSIVLEIEQKINILFSKKSHKEAQLEQNLRLKKEYYNDINKLQTVLQVKDSISMLNYKVVECPLCDSRMETSEIKKHFIEHNEDVLKKEINSIKNRSKDLNKIVDELRDELFIIEDEIISNRTQLDKAKSILDTKAETFISPYISQRDMVISELSSYKEQLDKVKYFLKVRSQLSELKQKQEVIANQISELDSRLESLKEQTPSVEETLSDLGTYLKEFLEYIPIKNAYGISFSEKTFLPIVRDREYIDLTSGGLRTLVSVGYITSILKNSLINETNFPSLIMLDTIGKYLGKTKKYSEDADGAKESKIEGLDDPKKYIRIYDYIQKMSNDFLEKGIEHQIILVDNDFPDDLEKDFAQYVVKRFSTEDKEGYEIGFINNAN</sequence>
<accession>A7ZAL5</accession>
<dbReference type="KEGG" id="bay:RBAM_037120"/>
<dbReference type="GO" id="GO:0006302">
    <property type="term" value="P:double-strand break repair"/>
    <property type="evidence" value="ECO:0007669"/>
    <property type="project" value="InterPro"/>
</dbReference>
<evidence type="ECO:0000256" key="1">
    <source>
        <dbReference type="SAM" id="Coils"/>
    </source>
</evidence>
<dbReference type="EMBL" id="CP000560">
    <property type="protein sequence ID" value="ABS76041.2"/>
    <property type="molecule type" value="Genomic_DNA"/>
</dbReference>
<dbReference type="AlphaFoldDB" id="A7ZAL5"/>
<dbReference type="HOGENOM" id="CLU_027337_0_0_9"/>
<keyword evidence="1" id="KW-0175">Coiled coil</keyword>
<dbReference type="Gene3D" id="3.40.50.300">
    <property type="entry name" value="P-loop containing nucleotide triphosphate hydrolases"/>
    <property type="match status" value="1"/>
</dbReference>
<evidence type="ECO:0008006" key="4">
    <source>
        <dbReference type="Google" id="ProtNLM"/>
    </source>
</evidence>
<dbReference type="GO" id="GO:0016887">
    <property type="term" value="F:ATP hydrolysis activity"/>
    <property type="evidence" value="ECO:0007669"/>
    <property type="project" value="InterPro"/>
</dbReference>
<dbReference type="Proteomes" id="UP000001120">
    <property type="component" value="Chromosome"/>
</dbReference>
<dbReference type="RefSeq" id="WP_023357216.1">
    <property type="nucleotide sequence ID" value="NC_009725.2"/>
</dbReference>
<keyword evidence="3" id="KW-1185">Reference proteome</keyword>
<evidence type="ECO:0000313" key="2">
    <source>
        <dbReference type="EMBL" id="ABS76041.2"/>
    </source>
</evidence>
<dbReference type="GeneID" id="93082848"/>